<dbReference type="InterPro" id="IPR000835">
    <property type="entry name" value="HTH_MarR-typ"/>
</dbReference>
<dbReference type="GO" id="GO:0003677">
    <property type="term" value="F:DNA binding"/>
    <property type="evidence" value="ECO:0007669"/>
    <property type="project" value="UniProtKB-KW"/>
</dbReference>
<dbReference type="InterPro" id="IPR036390">
    <property type="entry name" value="WH_DNA-bd_sf"/>
</dbReference>
<proteinExistence type="predicted"/>
<dbReference type="SUPFAM" id="SSF46785">
    <property type="entry name" value="Winged helix' DNA-binding domain"/>
    <property type="match status" value="1"/>
</dbReference>
<evidence type="ECO:0000259" key="4">
    <source>
        <dbReference type="PROSITE" id="PS50995"/>
    </source>
</evidence>
<dbReference type="PRINTS" id="PR00598">
    <property type="entry name" value="HTHMARR"/>
</dbReference>
<dbReference type="Gene3D" id="1.10.10.10">
    <property type="entry name" value="Winged helix-like DNA-binding domain superfamily/Winged helix DNA-binding domain"/>
    <property type="match status" value="1"/>
</dbReference>
<evidence type="ECO:0000313" key="7">
    <source>
        <dbReference type="Proteomes" id="UP001220962"/>
    </source>
</evidence>
<keyword evidence="2" id="KW-0238">DNA-binding</keyword>
<dbReference type="RefSeq" id="WP_052511664.1">
    <property type="nucleotide sequence ID" value="NZ_CP118101.1"/>
</dbReference>
<organism evidence="5 7">
    <name type="scientific">Paenibacillus urinalis</name>
    <dbReference type="NCBI Taxonomy" id="521520"/>
    <lineage>
        <taxon>Bacteria</taxon>
        <taxon>Bacillati</taxon>
        <taxon>Bacillota</taxon>
        <taxon>Bacilli</taxon>
        <taxon>Bacillales</taxon>
        <taxon>Paenibacillaceae</taxon>
        <taxon>Paenibacillus</taxon>
    </lineage>
</organism>
<dbReference type="EMBL" id="CP118101">
    <property type="protein sequence ID" value="WDH84406.1"/>
    <property type="molecule type" value="Genomic_DNA"/>
</dbReference>
<evidence type="ECO:0000256" key="3">
    <source>
        <dbReference type="ARBA" id="ARBA00023163"/>
    </source>
</evidence>
<name>A0AAX3N4T9_9BACL</name>
<dbReference type="PANTHER" id="PTHR42756">
    <property type="entry name" value="TRANSCRIPTIONAL REGULATOR, MARR"/>
    <property type="match status" value="1"/>
</dbReference>
<reference evidence="5 8" key="1">
    <citation type="submission" date="2023-02" db="EMBL/GenBank/DDBJ databases">
        <title>Pathogen: clinical or host-associated sample.</title>
        <authorList>
            <person name="Hergert J."/>
            <person name="Casey R."/>
            <person name="Wagner J."/>
            <person name="Young E.L."/>
            <person name="Oakeson K.F."/>
        </authorList>
    </citation>
    <scope>NUCLEOTIDE SEQUENCE</scope>
    <source>
        <strain evidence="6 8">2022CK-00829</strain>
        <strain evidence="5">2022CK-00830</strain>
    </source>
</reference>
<sequence>MNTSLSDRSIGFMLGVIHRRAVSVMTQRLKAYDITTEQWSVLLQIYMNEGLNQREIAVKAYKDQPTTTRILDMLEKKKLIIRKPSQKDRRAFELFLTDLGRDLSGTLVPLENQFNEDIAQIIPKEDMDVFWKVLSEMGSYLDTVLEKESQTK</sequence>
<dbReference type="Proteomes" id="UP001221519">
    <property type="component" value="Chromosome"/>
</dbReference>
<feature type="domain" description="HTH marR-type" evidence="4">
    <location>
        <begin position="1"/>
        <end position="139"/>
    </location>
</feature>
<evidence type="ECO:0000313" key="5">
    <source>
        <dbReference type="EMBL" id="WDH84406.1"/>
    </source>
</evidence>
<dbReference type="PANTHER" id="PTHR42756:SF1">
    <property type="entry name" value="TRANSCRIPTIONAL REPRESSOR OF EMRAB OPERON"/>
    <property type="match status" value="1"/>
</dbReference>
<keyword evidence="8" id="KW-1185">Reference proteome</keyword>
<evidence type="ECO:0000256" key="1">
    <source>
        <dbReference type="ARBA" id="ARBA00023015"/>
    </source>
</evidence>
<dbReference type="EMBL" id="CP118108">
    <property type="protein sequence ID" value="WDI04090.1"/>
    <property type="molecule type" value="Genomic_DNA"/>
</dbReference>
<keyword evidence="3" id="KW-0804">Transcription</keyword>
<evidence type="ECO:0000313" key="8">
    <source>
        <dbReference type="Proteomes" id="UP001221519"/>
    </source>
</evidence>
<dbReference type="GO" id="GO:0003700">
    <property type="term" value="F:DNA-binding transcription factor activity"/>
    <property type="evidence" value="ECO:0007669"/>
    <property type="project" value="InterPro"/>
</dbReference>
<dbReference type="SMART" id="SM00347">
    <property type="entry name" value="HTH_MARR"/>
    <property type="match status" value="1"/>
</dbReference>
<dbReference type="PROSITE" id="PS50995">
    <property type="entry name" value="HTH_MARR_2"/>
    <property type="match status" value="1"/>
</dbReference>
<accession>A0AAX3N4T9</accession>
<dbReference type="Proteomes" id="UP001220962">
    <property type="component" value="Chromosome"/>
</dbReference>
<dbReference type="InterPro" id="IPR036388">
    <property type="entry name" value="WH-like_DNA-bd_sf"/>
</dbReference>
<evidence type="ECO:0000256" key="2">
    <source>
        <dbReference type="ARBA" id="ARBA00023125"/>
    </source>
</evidence>
<keyword evidence="1" id="KW-0805">Transcription regulation</keyword>
<evidence type="ECO:0000313" key="6">
    <source>
        <dbReference type="EMBL" id="WDI04090.1"/>
    </source>
</evidence>
<gene>
    <name evidence="5" type="ORF">PUW23_09425</name>
    <name evidence="6" type="ORF">PUW25_09120</name>
</gene>
<protein>
    <submittedName>
        <fullName evidence="5">MarR family transcriptional regulator</fullName>
    </submittedName>
</protein>
<dbReference type="Pfam" id="PF01047">
    <property type="entry name" value="MarR"/>
    <property type="match status" value="1"/>
</dbReference>
<dbReference type="AlphaFoldDB" id="A0AAX3N4T9"/>